<name>A0A7S4II71_9STRA</name>
<feature type="compositionally biased region" description="Polar residues" evidence="1">
    <location>
        <begin position="39"/>
        <end position="48"/>
    </location>
</feature>
<proteinExistence type="predicted"/>
<feature type="chain" id="PRO_5031454963" evidence="2">
    <location>
        <begin position="24"/>
        <end position="202"/>
    </location>
</feature>
<dbReference type="AlphaFoldDB" id="A0A7S4II71"/>
<feature type="region of interest" description="Disordered" evidence="1">
    <location>
        <begin position="31"/>
        <end position="62"/>
    </location>
</feature>
<feature type="compositionally biased region" description="Low complexity" evidence="1">
    <location>
        <begin position="49"/>
        <end position="61"/>
    </location>
</feature>
<dbReference type="InterPro" id="IPR021259">
    <property type="entry name" value="DUF2817"/>
</dbReference>
<evidence type="ECO:0000313" key="3">
    <source>
        <dbReference type="EMBL" id="CAE2229978.1"/>
    </source>
</evidence>
<evidence type="ECO:0000256" key="1">
    <source>
        <dbReference type="SAM" id="MobiDB-lite"/>
    </source>
</evidence>
<evidence type="ECO:0000256" key="2">
    <source>
        <dbReference type="SAM" id="SignalP"/>
    </source>
</evidence>
<dbReference type="Pfam" id="PF10994">
    <property type="entry name" value="DUF2817"/>
    <property type="match status" value="1"/>
</dbReference>
<gene>
    <name evidence="3" type="ORF">OAUR00152_LOCUS11556</name>
</gene>
<protein>
    <submittedName>
        <fullName evidence="3">Uncharacterized protein</fullName>
    </submittedName>
</protein>
<accession>A0A7S4II71</accession>
<dbReference type="EMBL" id="HBKQ01017118">
    <property type="protein sequence ID" value="CAE2229978.1"/>
    <property type="molecule type" value="Transcribed_RNA"/>
</dbReference>
<sequence length="202" mass="21121">MTVPKVPSVIAIAAVFAALLLRAMPPTSGPVGMCPDSLPRTNPHSDGASSSSSMSSSSSSSAVVVVETERLGTVRAEPCRTFSESYREARDRFLSAADEAGADVTSIEVTRRGGRAYYMDAAVIRVNGGGGGGGGGGDTSGGGDSNIFDGKGESEIEFEYKKKMLSCRWAGFLPDKIDRRCGKTTSTGLKVKEYCPETCDGR</sequence>
<feature type="signal peptide" evidence="2">
    <location>
        <begin position="1"/>
        <end position="23"/>
    </location>
</feature>
<keyword evidence="2" id="KW-0732">Signal</keyword>
<organism evidence="3">
    <name type="scientific">Odontella aurita</name>
    <dbReference type="NCBI Taxonomy" id="265563"/>
    <lineage>
        <taxon>Eukaryota</taxon>
        <taxon>Sar</taxon>
        <taxon>Stramenopiles</taxon>
        <taxon>Ochrophyta</taxon>
        <taxon>Bacillariophyta</taxon>
        <taxon>Mediophyceae</taxon>
        <taxon>Biddulphiophycidae</taxon>
        <taxon>Eupodiscales</taxon>
        <taxon>Odontellaceae</taxon>
        <taxon>Odontella</taxon>
    </lineage>
</organism>
<reference evidence="3" key="1">
    <citation type="submission" date="2021-01" db="EMBL/GenBank/DDBJ databases">
        <authorList>
            <person name="Corre E."/>
            <person name="Pelletier E."/>
            <person name="Niang G."/>
            <person name="Scheremetjew M."/>
            <person name="Finn R."/>
            <person name="Kale V."/>
            <person name="Holt S."/>
            <person name="Cochrane G."/>
            <person name="Meng A."/>
            <person name="Brown T."/>
            <person name="Cohen L."/>
        </authorList>
    </citation>
    <scope>NUCLEOTIDE SEQUENCE</scope>
    <source>
        <strain evidence="3">Isolate 1302-5</strain>
    </source>
</reference>